<dbReference type="EMBL" id="KV440982">
    <property type="protein sequence ID" value="OAD72752.1"/>
    <property type="molecule type" value="Genomic_DNA"/>
</dbReference>
<dbReference type="FunFam" id="1.20.120.1760:FF:000017">
    <property type="entry name" value="Phosphatidyl synthase"/>
    <property type="match status" value="1"/>
</dbReference>
<evidence type="ECO:0008006" key="13">
    <source>
        <dbReference type="Google" id="ProtNLM"/>
    </source>
</evidence>
<dbReference type="Gene3D" id="1.20.120.1760">
    <property type="match status" value="1"/>
</dbReference>
<evidence type="ECO:0000256" key="6">
    <source>
        <dbReference type="ARBA" id="ARBA00023098"/>
    </source>
</evidence>
<dbReference type="PANTHER" id="PTHR14269">
    <property type="entry name" value="CDP-DIACYLGLYCEROL--GLYCEROL-3-PHOSPHATE 3-PHOSPHATIDYLTRANSFERASE-RELATED"/>
    <property type="match status" value="1"/>
</dbReference>
<comment type="similarity">
    <text evidence="10">Belongs to the CDP-alcohol phosphatidyltransferase class-I family.</text>
</comment>
<dbReference type="STRING" id="763407.A0A162U1M1"/>
<keyword evidence="3 10" id="KW-0808">Transferase</keyword>
<keyword evidence="5" id="KW-1133">Transmembrane helix</keyword>
<accession>A0A162U1M1</accession>
<dbReference type="VEuPathDB" id="FungiDB:PHYBLDRAFT_177621"/>
<dbReference type="Proteomes" id="UP000077315">
    <property type="component" value="Unassembled WGS sequence"/>
</dbReference>
<dbReference type="InterPro" id="IPR000462">
    <property type="entry name" value="CDP-OH_P_trans"/>
</dbReference>
<proteinExistence type="inferred from homology"/>
<keyword evidence="7" id="KW-0472">Membrane</keyword>
<evidence type="ECO:0000256" key="7">
    <source>
        <dbReference type="ARBA" id="ARBA00023136"/>
    </source>
</evidence>
<dbReference type="RefSeq" id="XP_018290792.1">
    <property type="nucleotide sequence ID" value="XM_018437909.1"/>
</dbReference>
<dbReference type="AlphaFoldDB" id="A0A162U1M1"/>
<dbReference type="InterPro" id="IPR043130">
    <property type="entry name" value="CDP-OH_PTrfase_TM_dom"/>
</dbReference>
<evidence type="ECO:0000256" key="10">
    <source>
        <dbReference type="RuleBase" id="RU003750"/>
    </source>
</evidence>
<evidence type="ECO:0000256" key="5">
    <source>
        <dbReference type="ARBA" id="ARBA00022989"/>
    </source>
</evidence>
<evidence type="ECO:0000256" key="8">
    <source>
        <dbReference type="ARBA" id="ARBA00023209"/>
    </source>
</evidence>
<keyword evidence="9" id="KW-1208">Phospholipid metabolism</keyword>
<dbReference type="PANTHER" id="PTHR14269:SF60">
    <property type="entry name" value="CARDIOLIPIN SYNTHASE (CMP-FORMING)"/>
    <property type="match status" value="1"/>
</dbReference>
<evidence type="ECO:0000256" key="1">
    <source>
        <dbReference type="ARBA" id="ARBA00004141"/>
    </source>
</evidence>
<dbReference type="GO" id="GO:0032049">
    <property type="term" value="P:cardiolipin biosynthetic process"/>
    <property type="evidence" value="ECO:0007669"/>
    <property type="project" value="TreeGrafter"/>
</dbReference>
<dbReference type="PROSITE" id="PS00379">
    <property type="entry name" value="CDP_ALCOHOL_P_TRANSF"/>
    <property type="match status" value="1"/>
</dbReference>
<evidence type="ECO:0000256" key="9">
    <source>
        <dbReference type="ARBA" id="ARBA00023264"/>
    </source>
</evidence>
<evidence type="ECO:0000256" key="3">
    <source>
        <dbReference type="ARBA" id="ARBA00022679"/>
    </source>
</evidence>
<keyword evidence="6" id="KW-0443">Lipid metabolism</keyword>
<comment type="subcellular location">
    <subcellularLocation>
        <location evidence="1">Membrane</location>
        <topology evidence="1">Multi-pass membrane protein</topology>
    </subcellularLocation>
</comment>
<evidence type="ECO:0000256" key="2">
    <source>
        <dbReference type="ARBA" id="ARBA00022516"/>
    </source>
</evidence>
<reference evidence="12" key="1">
    <citation type="submission" date="2015-06" db="EMBL/GenBank/DDBJ databases">
        <title>Expansion of signal transduction pathways in fungi by whole-genome duplication.</title>
        <authorList>
            <consortium name="DOE Joint Genome Institute"/>
            <person name="Corrochano L.M."/>
            <person name="Kuo A."/>
            <person name="Marcet-Houben M."/>
            <person name="Polaino S."/>
            <person name="Salamov A."/>
            <person name="Villalobos J.M."/>
            <person name="Alvarez M.I."/>
            <person name="Avalos J."/>
            <person name="Benito E.P."/>
            <person name="Benoit I."/>
            <person name="Burger G."/>
            <person name="Camino L.P."/>
            <person name="Canovas D."/>
            <person name="Cerda-Olmedo E."/>
            <person name="Cheng J.-F."/>
            <person name="Dominguez A."/>
            <person name="Elias M."/>
            <person name="Eslava A.P."/>
            <person name="Glaser F."/>
            <person name="Grimwood J."/>
            <person name="Gutierrez G."/>
            <person name="Heitman J."/>
            <person name="Henrissat B."/>
            <person name="Iturriaga E.A."/>
            <person name="Lang B.F."/>
            <person name="Lavin J.L."/>
            <person name="Lee S."/>
            <person name="Li W."/>
            <person name="Lindquist E."/>
            <person name="Lopez-Garcia S."/>
            <person name="Luque E.M."/>
            <person name="Marcos A.T."/>
            <person name="Martin J."/>
            <person name="McCluskey K."/>
            <person name="Medina H.R."/>
            <person name="Miralles-Duran A."/>
            <person name="Miyazaki A."/>
            <person name="Munoz-Torres E."/>
            <person name="Oguiza J.A."/>
            <person name="Ohm R."/>
            <person name="Olmedo M."/>
            <person name="Orejas M."/>
            <person name="Ortiz-Castellanos L."/>
            <person name="Pisabarro A.G."/>
            <person name="Rodriguez-Romero J."/>
            <person name="Ruiz-Herrera J."/>
            <person name="Ruiz-Vazquez R."/>
            <person name="Sanz C."/>
            <person name="Schackwitz W."/>
            <person name="Schmutz J."/>
            <person name="Shahriari M."/>
            <person name="Shelest E."/>
            <person name="Silva-Franco F."/>
            <person name="Soanes D."/>
            <person name="Syed K."/>
            <person name="Tagua V.G."/>
            <person name="Talbot N.J."/>
            <person name="Thon M."/>
            <person name="De vries R.P."/>
            <person name="Wiebenga A."/>
            <person name="Yadav J.S."/>
            <person name="Braun E.L."/>
            <person name="Baker S."/>
            <person name="Garre V."/>
            <person name="Horwitz B."/>
            <person name="Torres-Martinez S."/>
            <person name="Idnurm A."/>
            <person name="Herrera-Estrella A."/>
            <person name="Gabaldon T."/>
            <person name="Grigoriev I.V."/>
        </authorList>
    </citation>
    <scope>NUCLEOTIDE SEQUENCE [LARGE SCALE GENOMIC DNA]</scope>
    <source>
        <strain evidence="12">NRRL 1555(-)</strain>
    </source>
</reference>
<dbReference type="OrthoDB" id="10020554at2759"/>
<evidence type="ECO:0000313" key="12">
    <source>
        <dbReference type="Proteomes" id="UP000077315"/>
    </source>
</evidence>
<organism evidence="11 12">
    <name type="scientific">Phycomyces blakesleeanus (strain ATCC 8743b / DSM 1359 / FGSC 10004 / NBRC 33097 / NRRL 1555)</name>
    <dbReference type="NCBI Taxonomy" id="763407"/>
    <lineage>
        <taxon>Eukaryota</taxon>
        <taxon>Fungi</taxon>
        <taxon>Fungi incertae sedis</taxon>
        <taxon>Mucoromycota</taxon>
        <taxon>Mucoromycotina</taxon>
        <taxon>Mucoromycetes</taxon>
        <taxon>Mucorales</taxon>
        <taxon>Phycomycetaceae</taxon>
        <taxon>Phycomyces</taxon>
    </lineage>
</organism>
<dbReference type="GeneID" id="28998815"/>
<keyword evidence="2" id="KW-0444">Lipid biosynthesis</keyword>
<dbReference type="GO" id="GO:0005739">
    <property type="term" value="C:mitochondrion"/>
    <property type="evidence" value="ECO:0007669"/>
    <property type="project" value="TreeGrafter"/>
</dbReference>
<dbReference type="Pfam" id="PF01066">
    <property type="entry name" value="CDP-OH_P_transf"/>
    <property type="match status" value="1"/>
</dbReference>
<dbReference type="GO" id="GO:0043337">
    <property type="term" value="F:cardiolipin synthase (CMP-forming)"/>
    <property type="evidence" value="ECO:0007669"/>
    <property type="project" value="TreeGrafter"/>
</dbReference>
<name>A0A162U1M1_PHYB8</name>
<evidence type="ECO:0000313" key="11">
    <source>
        <dbReference type="EMBL" id="OAD72752.1"/>
    </source>
</evidence>
<dbReference type="GO" id="GO:0016020">
    <property type="term" value="C:membrane"/>
    <property type="evidence" value="ECO:0007669"/>
    <property type="project" value="UniProtKB-SubCell"/>
</dbReference>
<keyword evidence="8" id="KW-0594">Phospholipid biosynthesis</keyword>
<gene>
    <name evidence="11" type="ORF">PHYBLDRAFT_177621</name>
</gene>
<dbReference type="InParanoid" id="A0A162U1M1"/>
<keyword evidence="4" id="KW-0812">Transmembrane</keyword>
<protein>
    <recommendedName>
        <fullName evidence="13">Cardiolipin synthase</fullName>
    </recommendedName>
</protein>
<evidence type="ECO:0000256" key="4">
    <source>
        <dbReference type="ARBA" id="ARBA00022692"/>
    </source>
</evidence>
<dbReference type="InterPro" id="IPR050324">
    <property type="entry name" value="CDP-alcohol_PTase-I"/>
</dbReference>
<dbReference type="InterPro" id="IPR048254">
    <property type="entry name" value="CDP_ALCOHOL_P_TRANSF_CS"/>
</dbReference>
<keyword evidence="12" id="KW-1185">Reference proteome</keyword>
<sequence length="232" mass="25559">MLFVRLQVRPLISCAAKNSSETLCGIKEIIPTHENIYTIPNLLTFGRLLSAPYIGHLIIQHDYNLALGIFALAGFTDMLDGWIARRYNLKTVVGSIIDPAADKALMTVMTITLAMEGVLPVPLATLILGRDAGLILASFYYRYISLPQPKTLVRYFDFSIPSAEVRPTMISKINTALQLLLVGTSLTSITMGLPSSEIMTAMHWVVGGTTIWSGASYIYTKDAVRILNKHKL</sequence>